<keyword evidence="1" id="KW-0813">Transport</keyword>
<evidence type="ECO:0000256" key="1">
    <source>
        <dbReference type="ARBA" id="ARBA00022448"/>
    </source>
</evidence>
<accession>A0A4Z1E171</accession>
<evidence type="ECO:0000256" key="4">
    <source>
        <dbReference type="ARBA" id="ARBA00066388"/>
    </source>
</evidence>
<gene>
    <name evidence="6" type="ORF">SERN_1104</name>
</gene>
<proteinExistence type="predicted"/>
<dbReference type="InterPro" id="IPR003439">
    <property type="entry name" value="ABC_transporter-like_ATP-bd"/>
</dbReference>
<evidence type="ECO:0000313" key="7">
    <source>
        <dbReference type="Proteomes" id="UP000297318"/>
    </source>
</evidence>
<dbReference type="GO" id="GO:0043190">
    <property type="term" value="C:ATP-binding cassette (ABC) transporter complex"/>
    <property type="evidence" value="ECO:0007669"/>
    <property type="project" value="InterPro"/>
</dbReference>
<dbReference type="OrthoDB" id="9802264at2"/>
<keyword evidence="7" id="KW-1185">Reference proteome</keyword>
<dbReference type="SUPFAM" id="SSF50331">
    <property type="entry name" value="MOP-like"/>
    <property type="match status" value="1"/>
</dbReference>
<evidence type="ECO:0000256" key="2">
    <source>
        <dbReference type="ARBA" id="ARBA00022741"/>
    </source>
</evidence>
<dbReference type="EMBL" id="RHPJ01000002">
    <property type="protein sequence ID" value="TGO05100.1"/>
    <property type="molecule type" value="Genomic_DNA"/>
</dbReference>
<dbReference type="PANTHER" id="PTHR42781">
    <property type="entry name" value="SPERMIDINE/PUTRESCINE IMPORT ATP-BINDING PROTEIN POTA"/>
    <property type="match status" value="1"/>
</dbReference>
<dbReference type="SUPFAM" id="SSF52540">
    <property type="entry name" value="P-loop containing nucleoside triphosphate hydrolases"/>
    <property type="match status" value="1"/>
</dbReference>
<organism evidence="6 7">
    <name type="scientific">Serinibacter arcticus</name>
    <dbReference type="NCBI Taxonomy" id="1655435"/>
    <lineage>
        <taxon>Bacteria</taxon>
        <taxon>Bacillati</taxon>
        <taxon>Actinomycetota</taxon>
        <taxon>Actinomycetes</taxon>
        <taxon>Micrococcales</taxon>
        <taxon>Beutenbergiaceae</taxon>
        <taxon>Serinibacter</taxon>
    </lineage>
</organism>
<dbReference type="SMART" id="SM00382">
    <property type="entry name" value="AAA"/>
    <property type="match status" value="1"/>
</dbReference>
<dbReference type="InterPro" id="IPR027417">
    <property type="entry name" value="P-loop_NTPase"/>
</dbReference>
<dbReference type="FunFam" id="3.40.50.300:FF:000425">
    <property type="entry name" value="Probable ABC transporter, ATP-binding subunit"/>
    <property type="match status" value="1"/>
</dbReference>
<evidence type="ECO:0000313" key="6">
    <source>
        <dbReference type="EMBL" id="TGO05100.1"/>
    </source>
</evidence>
<dbReference type="InterPro" id="IPR008995">
    <property type="entry name" value="Mo/tungstate-bd_C_term_dom"/>
</dbReference>
<dbReference type="InterPro" id="IPR050093">
    <property type="entry name" value="ABC_SmlMolc_Importer"/>
</dbReference>
<dbReference type="PROSITE" id="PS00211">
    <property type="entry name" value="ABC_TRANSPORTER_1"/>
    <property type="match status" value="1"/>
</dbReference>
<dbReference type="GO" id="GO:0016887">
    <property type="term" value="F:ATP hydrolysis activity"/>
    <property type="evidence" value="ECO:0007669"/>
    <property type="project" value="InterPro"/>
</dbReference>
<dbReference type="GO" id="GO:0005524">
    <property type="term" value="F:ATP binding"/>
    <property type="evidence" value="ECO:0007669"/>
    <property type="project" value="UniProtKB-KW"/>
</dbReference>
<evidence type="ECO:0000256" key="3">
    <source>
        <dbReference type="ARBA" id="ARBA00022840"/>
    </source>
</evidence>
<name>A0A4Z1E171_9MICO</name>
<evidence type="ECO:0000259" key="5">
    <source>
        <dbReference type="PROSITE" id="PS50893"/>
    </source>
</evidence>
<keyword evidence="2" id="KW-0547">Nucleotide-binding</keyword>
<dbReference type="InterPro" id="IPR003593">
    <property type="entry name" value="AAA+_ATPase"/>
</dbReference>
<comment type="caution">
    <text evidence="6">The sequence shown here is derived from an EMBL/GenBank/DDBJ whole genome shotgun (WGS) entry which is preliminary data.</text>
</comment>
<dbReference type="GO" id="GO:0015418">
    <property type="term" value="F:ABC-type quaternary ammonium compound transporting activity"/>
    <property type="evidence" value="ECO:0007669"/>
    <property type="project" value="UniProtKB-EC"/>
</dbReference>
<dbReference type="Pfam" id="PF08402">
    <property type="entry name" value="TOBE_2"/>
    <property type="match status" value="1"/>
</dbReference>
<dbReference type="InterPro" id="IPR017871">
    <property type="entry name" value="ABC_transporter-like_CS"/>
</dbReference>
<protein>
    <recommendedName>
        <fullName evidence="4">ABC-type quaternary amine transporter</fullName>
        <ecNumber evidence="4">7.6.2.9</ecNumber>
    </recommendedName>
</protein>
<dbReference type="PANTHER" id="PTHR42781:SF4">
    <property type="entry name" value="SPERMIDINE_PUTRESCINE IMPORT ATP-BINDING PROTEIN POTA"/>
    <property type="match status" value="1"/>
</dbReference>
<dbReference type="RefSeq" id="WP_135849153.1">
    <property type="nucleotide sequence ID" value="NZ_RHPJ01000002.1"/>
</dbReference>
<dbReference type="PROSITE" id="PS50893">
    <property type="entry name" value="ABC_TRANSPORTER_2"/>
    <property type="match status" value="1"/>
</dbReference>
<dbReference type="InterPro" id="IPR013611">
    <property type="entry name" value="Transp-assoc_OB_typ2"/>
</dbReference>
<dbReference type="Proteomes" id="UP000297318">
    <property type="component" value="Unassembled WGS sequence"/>
</dbReference>
<feature type="domain" description="ABC transporter" evidence="5">
    <location>
        <begin position="6"/>
        <end position="236"/>
    </location>
</feature>
<reference evidence="6 7" key="1">
    <citation type="submission" date="2018-11" db="EMBL/GenBank/DDBJ databases">
        <title>Complete genome sequencing of the Actinobacteria Serinibacter sp. K3-2.</title>
        <authorList>
            <person name="Rakitin A.L."/>
            <person name="Beletsky A.V."/>
            <person name="Mardanov A.V."/>
            <person name="Ravin N.V."/>
            <person name="Gromova A.S."/>
            <person name="Filippova S.N."/>
            <person name="Gal'Chenko V.F."/>
        </authorList>
    </citation>
    <scope>NUCLEOTIDE SEQUENCE [LARGE SCALE GENOMIC DNA]</scope>
    <source>
        <strain evidence="6 7">K3-2</strain>
    </source>
</reference>
<keyword evidence="3 6" id="KW-0067">ATP-binding</keyword>
<dbReference type="Pfam" id="PF00005">
    <property type="entry name" value="ABC_tran"/>
    <property type="match status" value="1"/>
</dbReference>
<dbReference type="AlphaFoldDB" id="A0A4Z1E171"/>
<sequence>MTSGRVEVRDLRLGYNGELVLALDELTVEPGEFVSVLGPSGCGKSTLLSALAGFVEPMAGSVLIDGEDVTHVPAHKRETGMVFQSYALFPHLTVRRNLEYGLRVRKVGKAERTERVEEVLELVGLQEFAERYPRQLSGGQQQRVAIARSLVTRPRVLLLDEPLSNLDAKLRRYMRHELRELQQRVGITMVFVTHDQAEALATSDKVVLLAGGRLEQLGTPEELYRAPRTAFVADFVGAANVLPVVASPDGGATLLGRPVTGRAAEGTRAAVRPEALRVALPTPADPEAARAAVVSVGFTGERYDYRLRTADGTALLASPPAAEAVHPVGTAVAVHFDDAAVLPLAGTGAP</sequence>
<dbReference type="EC" id="7.6.2.9" evidence="4"/>
<dbReference type="Gene3D" id="3.40.50.300">
    <property type="entry name" value="P-loop containing nucleotide triphosphate hydrolases"/>
    <property type="match status" value="1"/>
</dbReference>